<evidence type="ECO:0000313" key="3">
    <source>
        <dbReference type="EMBL" id="KAH0968037.1"/>
    </source>
</evidence>
<dbReference type="CDD" id="cd19481">
    <property type="entry name" value="RecA-like_protease"/>
    <property type="match status" value="1"/>
</dbReference>
<dbReference type="PANTHER" id="PTHR46411:SF3">
    <property type="entry name" value="AAA+ ATPASE DOMAIN-CONTAINING PROTEIN"/>
    <property type="match status" value="1"/>
</dbReference>
<dbReference type="SMART" id="SM00382">
    <property type="entry name" value="AAA"/>
    <property type="match status" value="1"/>
</dbReference>
<dbReference type="InterPro" id="IPR003593">
    <property type="entry name" value="AAA+_ATPase"/>
</dbReference>
<evidence type="ECO:0000259" key="2">
    <source>
        <dbReference type="SMART" id="SM00382"/>
    </source>
</evidence>
<feature type="region of interest" description="Disordered" evidence="1">
    <location>
        <begin position="35"/>
        <end position="65"/>
    </location>
</feature>
<feature type="compositionally biased region" description="Basic and acidic residues" evidence="1">
    <location>
        <begin position="35"/>
        <end position="48"/>
    </location>
</feature>
<dbReference type="RefSeq" id="XP_044725550.1">
    <property type="nucleotide sequence ID" value="XM_044859150.1"/>
</dbReference>
<feature type="domain" description="AAA+ ATPase" evidence="2">
    <location>
        <begin position="497"/>
        <end position="621"/>
    </location>
</feature>
<organism evidence="3 4">
    <name type="scientific">Hirsutella rhossiliensis</name>
    <dbReference type="NCBI Taxonomy" id="111463"/>
    <lineage>
        <taxon>Eukaryota</taxon>
        <taxon>Fungi</taxon>
        <taxon>Dikarya</taxon>
        <taxon>Ascomycota</taxon>
        <taxon>Pezizomycotina</taxon>
        <taxon>Sordariomycetes</taxon>
        <taxon>Hypocreomycetidae</taxon>
        <taxon>Hypocreales</taxon>
        <taxon>Ophiocordycipitaceae</taxon>
        <taxon>Hirsutella</taxon>
    </lineage>
</organism>
<dbReference type="Proteomes" id="UP000824596">
    <property type="component" value="Unassembled WGS sequence"/>
</dbReference>
<dbReference type="GO" id="GO:0005524">
    <property type="term" value="F:ATP binding"/>
    <property type="evidence" value="ECO:0007669"/>
    <property type="project" value="InterPro"/>
</dbReference>
<dbReference type="Pfam" id="PF22942">
    <property type="entry name" value="DUF7025"/>
    <property type="match status" value="1"/>
</dbReference>
<comment type="caution">
    <text evidence="3">The sequence shown here is derived from an EMBL/GenBank/DDBJ whole genome shotgun (WGS) entry which is preliminary data.</text>
</comment>
<gene>
    <name evidence="3" type="ORF">HRG_00679</name>
</gene>
<keyword evidence="4" id="KW-1185">Reference proteome</keyword>
<proteinExistence type="predicted"/>
<dbReference type="Pfam" id="PF00004">
    <property type="entry name" value="AAA"/>
    <property type="match status" value="1"/>
</dbReference>
<dbReference type="PANTHER" id="PTHR46411">
    <property type="entry name" value="FAMILY ATPASE, PUTATIVE-RELATED"/>
    <property type="match status" value="1"/>
</dbReference>
<dbReference type="SUPFAM" id="SSF52540">
    <property type="entry name" value="P-loop containing nucleoside triphosphate hydrolases"/>
    <property type="match status" value="1"/>
</dbReference>
<dbReference type="EMBL" id="JAIZPD010000001">
    <property type="protein sequence ID" value="KAH0968037.1"/>
    <property type="molecule type" value="Genomic_DNA"/>
</dbReference>
<sequence>MGCIMLNEGDQVSKVDDETASVVVVTPEEISAAAADKEKNVAVDKSESSDEADEEKKEKKKKKQVVGIVPESKDLYAKFDKHGNRSWTEKKPDDFEEAAENEETEKYAVIVRKHKLRDADSAQSLAIDSLIIQSPYLKRLLADVLDGYPGILTNLARLKLSAPFECFVHRWDRFEAARNDTSLEAPAKAHVELLHAIMRQELGHVIQLRDDYLKNRAVTFEHAWTLFPPGCLVVGHKQGKPVAARFSRGHYASTNCGEVYVLECRIIDWDGSIMGWSDLTLQIRSFAGTMPFASLPCYPLDHHHDAAGFRAALTDRGRRFESLAGFFYRGYSSVALYYQEEGAPRRETVQSRIVIDGANWEKENHARQLWLTPLHKEDVARDRRRRRLRRCGSFSSFSSDDASVDGDDSGDEKGRGKRLPLTEEQLLLTSPIVRGYALQNKRWMEFYVDDVAAVQFDEDAFSSLVMPADKKDLILAFAQSQARYKDAFDDVISGKGKGIIVLLSGGPGIGKTLTAESVAEEMRVPLFAMSAGDLGSSAYEVEQSLGKILALVASWNAVLLLDECDVFLEERSVHDMERNRIVAIFLRTLEYYQGILFLTTNRVRNMDPAFQSRIHVSLQYPPLDAAARAAVWRSFLGRTVGLGDTGLRGHDAHDVSDAEVDALSALDLNGRVIKNILKAANLLACHRGEKLAMGHLQTVLRVEGHSL</sequence>
<dbReference type="AlphaFoldDB" id="A0A9P8NBC6"/>
<dbReference type="OrthoDB" id="10042665at2759"/>
<dbReference type="GO" id="GO:0016887">
    <property type="term" value="F:ATP hydrolysis activity"/>
    <property type="evidence" value="ECO:0007669"/>
    <property type="project" value="InterPro"/>
</dbReference>
<protein>
    <submittedName>
        <fullName evidence="3">ATPase family associated with various cellular activities (AAA) domain-containing protein</fullName>
    </submittedName>
</protein>
<dbReference type="GeneID" id="68349808"/>
<evidence type="ECO:0000256" key="1">
    <source>
        <dbReference type="SAM" id="MobiDB-lite"/>
    </source>
</evidence>
<dbReference type="InterPro" id="IPR003959">
    <property type="entry name" value="ATPase_AAA_core"/>
</dbReference>
<reference evidence="3" key="1">
    <citation type="submission" date="2021-09" db="EMBL/GenBank/DDBJ databases">
        <title>A high-quality genome of the endoparasitic fungus Hirsutella rhossiliensis with a comparison of Hirsutella genomes reveals transposable elements contributing to genome size variation.</title>
        <authorList>
            <person name="Lin R."/>
            <person name="Jiao Y."/>
            <person name="Sun X."/>
            <person name="Ling J."/>
            <person name="Xie B."/>
            <person name="Cheng X."/>
        </authorList>
    </citation>
    <scope>NUCLEOTIDE SEQUENCE</scope>
    <source>
        <strain evidence="3">HR02</strain>
    </source>
</reference>
<dbReference type="Gene3D" id="3.40.50.300">
    <property type="entry name" value="P-loop containing nucleotide triphosphate hydrolases"/>
    <property type="match status" value="1"/>
</dbReference>
<name>A0A9P8NBC6_9HYPO</name>
<evidence type="ECO:0000313" key="4">
    <source>
        <dbReference type="Proteomes" id="UP000824596"/>
    </source>
</evidence>
<feature type="region of interest" description="Disordered" evidence="1">
    <location>
        <begin position="396"/>
        <end position="416"/>
    </location>
</feature>
<dbReference type="InterPro" id="IPR054289">
    <property type="entry name" value="DUF7025"/>
</dbReference>
<dbReference type="InterPro" id="IPR027417">
    <property type="entry name" value="P-loop_NTPase"/>
</dbReference>
<accession>A0A9P8NBC6</accession>